<organism evidence="2 3">
    <name type="scientific">Rhynchosporium agropyri</name>
    <dbReference type="NCBI Taxonomy" id="914238"/>
    <lineage>
        <taxon>Eukaryota</taxon>
        <taxon>Fungi</taxon>
        <taxon>Dikarya</taxon>
        <taxon>Ascomycota</taxon>
        <taxon>Pezizomycotina</taxon>
        <taxon>Leotiomycetes</taxon>
        <taxon>Helotiales</taxon>
        <taxon>Ploettnerulaceae</taxon>
        <taxon>Rhynchosporium</taxon>
    </lineage>
</organism>
<reference evidence="3" key="1">
    <citation type="submission" date="2016-03" db="EMBL/GenBank/DDBJ databases">
        <authorList>
            <person name="Guldener U."/>
        </authorList>
    </citation>
    <scope>NUCLEOTIDE SEQUENCE [LARGE SCALE GENOMIC DNA]</scope>
    <source>
        <strain evidence="3">04CH-RAC-A.6.1</strain>
    </source>
</reference>
<dbReference type="EMBL" id="FJUX01000002">
    <property type="protein sequence ID" value="CZS89310.1"/>
    <property type="molecule type" value="Genomic_DNA"/>
</dbReference>
<feature type="transmembrane region" description="Helical" evidence="1">
    <location>
        <begin position="58"/>
        <end position="80"/>
    </location>
</feature>
<protein>
    <submittedName>
        <fullName evidence="2">Uncharacterized protein</fullName>
    </submittedName>
</protein>
<proteinExistence type="predicted"/>
<dbReference type="Proteomes" id="UP000178912">
    <property type="component" value="Unassembled WGS sequence"/>
</dbReference>
<feature type="transmembrane region" description="Helical" evidence="1">
    <location>
        <begin position="20"/>
        <end position="38"/>
    </location>
</feature>
<gene>
    <name evidence="2" type="ORF">RAG0_00711</name>
</gene>
<sequence length="151" mass="17677">MTIVPSDYGNLGDFRGGGGMKAPLFTFIFVALSLVLNIEQIISRISCYNRHMGRLHPALVLCFDLLTCLGLLFSSYFIIYPTMYQFPLAKDLIWVSTVLAILHIFLFVFACIACDNWRKNYNYRNQQEVIRRGRERALRLHQYHDEYVERE</sequence>
<dbReference type="AlphaFoldDB" id="A0A1E1JUF8"/>
<keyword evidence="1" id="KW-0812">Transmembrane</keyword>
<evidence type="ECO:0000313" key="3">
    <source>
        <dbReference type="Proteomes" id="UP000178912"/>
    </source>
</evidence>
<evidence type="ECO:0000256" key="1">
    <source>
        <dbReference type="SAM" id="Phobius"/>
    </source>
</evidence>
<keyword evidence="1" id="KW-0472">Membrane</keyword>
<accession>A0A1E1JUF8</accession>
<evidence type="ECO:0000313" key="2">
    <source>
        <dbReference type="EMBL" id="CZS89310.1"/>
    </source>
</evidence>
<keyword evidence="1" id="KW-1133">Transmembrane helix</keyword>
<keyword evidence="3" id="KW-1185">Reference proteome</keyword>
<name>A0A1E1JUF8_9HELO</name>
<dbReference type="OrthoDB" id="3540018at2759"/>
<feature type="transmembrane region" description="Helical" evidence="1">
    <location>
        <begin position="92"/>
        <end position="114"/>
    </location>
</feature>